<dbReference type="EMBL" id="SGIS01000040">
    <property type="protein sequence ID" value="RZF61034.1"/>
    <property type="molecule type" value="Genomic_DNA"/>
</dbReference>
<evidence type="ECO:0000313" key="6">
    <source>
        <dbReference type="EMBL" id="RZF61034.1"/>
    </source>
</evidence>
<evidence type="ECO:0000256" key="2">
    <source>
        <dbReference type="ARBA" id="ARBA00023125"/>
    </source>
</evidence>
<dbReference type="Proteomes" id="UP000292085">
    <property type="component" value="Unassembled WGS sequence"/>
</dbReference>
<evidence type="ECO:0000256" key="4">
    <source>
        <dbReference type="PROSITE-ProRule" id="PRU00335"/>
    </source>
</evidence>
<feature type="domain" description="HTH tetR-type" evidence="5">
    <location>
        <begin position="224"/>
        <end position="284"/>
    </location>
</feature>
<evidence type="ECO:0000259" key="5">
    <source>
        <dbReference type="PROSITE" id="PS50977"/>
    </source>
</evidence>
<keyword evidence="2 4" id="KW-0238">DNA-binding</keyword>
<keyword evidence="1" id="KW-0805">Transcription regulation</keyword>
<gene>
    <name evidence="6" type="ORF">EWE75_19920</name>
</gene>
<evidence type="ECO:0000256" key="1">
    <source>
        <dbReference type="ARBA" id="ARBA00023015"/>
    </source>
</evidence>
<name>A0A4Q6XU82_9SPHN</name>
<evidence type="ECO:0000313" key="7">
    <source>
        <dbReference type="Proteomes" id="UP000292085"/>
    </source>
</evidence>
<reference evidence="6 7" key="1">
    <citation type="submission" date="2019-02" db="EMBL/GenBank/DDBJ databases">
        <authorList>
            <person name="Li Y."/>
        </authorList>
    </citation>
    <scope>NUCLEOTIDE SEQUENCE [LARGE SCALE GENOMIC DNA]</scope>
    <source>
        <strain evidence="6 7">3-7</strain>
    </source>
</reference>
<dbReference type="Gene3D" id="1.10.357.10">
    <property type="entry name" value="Tetracycline Repressor, domain 2"/>
    <property type="match status" value="2"/>
</dbReference>
<organism evidence="6 7">
    <name type="scientific">Sphingomonas populi</name>
    <dbReference type="NCBI Taxonomy" id="2484750"/>
    <lineage>
        <taxon>Bacteria</taxon>
        <taxon>Pseudomonadati</taxon>
        <taxon>Pseudomonadota</taxon>
        <taxon>Alphaproteobacteria</taxon>
        <taxon>Sphingomonadales</taxon>
        <taxon>Sphingomonadaceae</taxon>
        <taxon>Sphingomonas</taxon>
    </lineage>
</organism>
<dbReference type="GO" id="GO:0003700">
    <property type="term" value="F:DNA-binding transcription factor activity"/>
    <property type="evidence" value="ECO:0007669"/>
    <property type="project" value="TreeGrafter"/>
</dbReference>
<accession>A0A4Q6XU82</accession>
<dbReference type="SUPFAM" id="SSF46689">
    <property type="entry name" value="Homeodomain-like"/>
    <property type="match status" value="2"/>
</dbReference>
<protein>
    <submittedName>
        <fullName evidence="6">TetR family transcriptional regulator</fullName>
    </submittedName>
</protein>
<feature type="DNA-binding region" description="H-T-H motif" evidence="4">
    <location>
        <begin position="247"/>
        <end position="266"/>
    </location>
</feature>
<dbReference type="PANTHER" id="PTHR30055:SF234">
    <property type="entry name" value="HTH-TYPE TRANSCRIPTIONAL REGULATOR BETI"/>
    <property type="match status" value="1"/>
</dbReference>
<keyword evidence="7" id="KW-1185">Reference proteome</keyword>
<evidence type="ECO:0000256" key="3">
    <source>
        <dbReference type="ARBA" id="ARBA00023163"/>
    </source>
</evidence>
<dbReference type="OrthoDB" id="7189526at2"/>
<dbReference type="PROSITE" id="PS50977">
    <property type="entry name" value="HTH_TETR_2"/>
    <property type="match status" value="1"/>
</dbReference>
<dbReference type="GO" id="GO:0000976">
    <property type="term" value="F:transcription cis-regulatory region binding"/>
    <property type="evidence" value="ECO:0007669"/>
    <property type="project" value="TreeGrafter"/>
</dbReference>
<dbReference type="InterPro" id="IPR050109">
    <property type="entry name" value="HTH-type_TetR-like_transc_reg"/>
</dbReference>
<dbReference type="RefSeq" id="WP_130159858.1">
    <property type="nucleotide sequence ID" value="NZ_SGIS01000040.1"/>
</dbReference>
<keyword evidence="3" id="KW-0804">Transcription</keyword>
<comment type="caution">
    <text evidence="6">The sequence shown here is derived from an EMBL/GenBank/DDBJ whole genome shotgun (WGS) entry which is preliminary data.</text>
</comment>
<dbReference type="PANTHER" id="PTHR30055">
    <property type="entry name" value="HTH-TYPE TRANSCRIPTIONAL REGULATOR RUTR"/>
    <property type="match status" value="1"/>
</dbReference>
<dbReference type="AlphaFoldDB" id="A0A4Q6XU82"/>
<dbReference type="Pfam" id="PF00440">
    <property type="entry name" value="TetR_N"/>
    <property type="match status" value="2"/>
</dbReference>
<dbReference type="InterPro" id="IPR009057">
    <property type="entry name" value="Homeodomain-like_sf"/>
</dbReference>
<dbReference type="InterPro" id="IPR001647">
    <property type="entry name" value="HTH_TetR"/>
</dbReference>
<proteinExistence type="predicted"/>
<sequence length="395" mass="42717">MPKRADTDLPSVLHAAMTLVAANGLGGLSLRPLAEQLDTTVSALSHRFGLKDTLVASLIAAARAEDGAFLDRWLARIRALDVRDGALLGDLVDAVVGDMVGVAALRTRFYCELIQGAPSHPEIAASLSTWRDQRLTFWRAVAAPLGRAELGDVLHAFSTDEIAHGLAIGELASYRWLRRLNLQRLCGELVRRPDSPDLSQFAVFHAALGDALDETGRYRTPAMSEWQTTAARHISALIVEEGADAVTHRAVASRAGYANSTLAYHFPRQEDLLKAGINDIIVRVQGTVDAQRMSDPEYELNSIEIARATFAIALVAARIPSLKPFAADMRRRRGENYLVRLNRLAEGEAPFDLLSAQAIAMTGIGQLLLDGVRGPAAETSAFALIDRLQANACLG</sequence>